<dbReference type="InterPro" id="IPR037278">
    <property type="entry name" value="ARFGAP/RecO"/>
</dbReference>
<keyword evidence="4 8" id="KW-0227">DNA damage</keyword>
<evidence type="ECO:0000256" key="6">
    <source>
        <dbReference type="ARBA" id="ARBA00023204"/>
    </source>
</evidence>
<dbReference type="PANTHER" id="PTHR33991:SF1">
    <property type="entry name" value="DNA REPAIR PROTEIN RECO"/>
    <property type="match status" value="1"/>
</dbReference>
<dbReference type="NCBIfam" id="TIGR00613">
    <property type="entry name" value="reco"/>
    <property type="match status" value="1"/>
</dbReference>
<dbReference type="GO" id="GO:0006310">
    <property type="term" value="P:DNA recombination"/>
    <property type="evidence" value="ECO:0007669"/>
    <property type="project" value="UniProtKB-UniRule"/>
</dbReference>
<evidence type="ECO:0000313" key="11">
    <source>
        <dbReference type="Proteomes" id="UP000483379"/>
    </source>
</evidence>
<evidence type="ECO:0000259" key="9">
    <source>
        <dbReference type="Pfam" id="PF11967"/>
    </source>
</evidence>
<dbReference type="Pfam" id="PF02565">
    <property type="entry name" value="RecO_C"/>
    <property type="match status" value="1"/>
</dbReference>
<dbReference type="GO" id="GO:0043590">
    <property type="term" value="C:bacterial nucleoid"/>
    <property type="evidence" value="ECO:0007669"/>
    <property type="project" value="TreeGrafter"/>
</dbReference>
<evidence type="ECO:0000256" key="8">
    <source>
        <dbReference type="HAMAP-Rule" id="MF_00201"/>
    </source>
</evidence>
<keyword evidence="6 8" id="KW-0234">DNA repair</keyword>
<dbReference type="Pfam" id="PF11967">
    <property type="entry name" value="RecO_N"/>
    <property type="match status" value="1"/>
</dbReference>
<dbReference type="SUPFAM" id="SSF57863">
    <property type="entry name" value="ArfGap/RecO-like zinc finger"/>
    <property type="match status" value="1"/>
</dbReference>
<dbReference type="InterPro" id="IPR022572">
    <property type="entry name" value="DNA_rep/recomb_RecO_N"/>
</dbReference>
<dbReference type="Proteomes" id="UP000483379">
    <property type="component" value="Unassembled WGS sequence"/>
</dbReference>
<evidence type="ECO:0000256" key="5">
    <source>
        <dbReference type="ARBA" id="ARBA00023172"/>
    </source>
</evidence>
<name>A0A6M0JZ61_9GAMM</name>
<evidence type="ECO:0000256" key="3">
    <source>
        <dbReference type="ARBA" id="ARBA00021310"/>
    </source>
</evidence>
<dbReference type="HAMAP" id="MF_00201">
    <property type="entry name" value="RecO"/>
    <property type="match status" value="1"/>
</dbReference>
<organism evidence="10 11">
    <name type="scientific">Thiorhodococcus minor</name>
    <dbReference type="NCBI Taxonomy" id="57489"/>
    <lineage>
        <taxon>Bacteria</taxon>
        <taxon>Pseudomonadati</taxon>
        <taxon>Pseudomonadota</taxon>
        <taxon>Gammaproteobacteria</taxon>
        <taxon>Chromatiales</taxon>
        <taxon>Chromatiaceae</taxon>
        <taxon>Thiorhodococcus</taxon>
    </lineage>
</organism>
<comment type="similarity">
    <text evidence="2 8">Belongs to the RecO family.</text>
</comment>
<dbReference type="Gene3D" id="1.20.1440.120">
    <property type="entry name" value="Recombination protein O, C-terminal domain"/>
    <property type="match status" value="1"/>
</dbReference>
<dbReference type="EMBL" id="JAAIJQ010000027">
    <property type="protein sequence ID" value="NEV62384.1"/>
    <property type="molecule type" value="Genomic_DNA"/>
</dbReference>
<dbReference type="AlphaFoldDB" id="A0A6M0JZ61"/>
<evidence type="ECO:0000256" key="1">
    <source>
        <dbReference type="ARBA" id="ARBA00003065"/>
    </source>
</evidence>
<dbReference type="InterPro" id="IPR012340">
    <property type="entry name" value="NA-bd_OB-fold"/>
</dbReference>
<dbReference type="PANTHER" id="PTHR33991">
    <property type="entry name" value="DNA REPAIR PROTEIN RECO"/>
    <property type="match status" value="1"/>
</dbReference>
<evidence type="ECO:0000256" key="7">
    <source>
        <dbReference type="ARBA" id="ARBA00033409"/>
    </source>
</evidence>
<dbReference type="GO" id="GO:0006302">
    <property type="term" value="P:double-strand break repair"/>
    <property type="evidence" value="ECO:0007669"/>
    <property type="project" value="TreeGrafter"/>
</dbReference>
<dbReference type="RefSeq" id="WP_164452853.1">
    <property type="nucleotide sequence ID" value="NZ_JAAIJQ010000027.1"/>
</dbReference>
<keyword evidence="11" id="KW-1185">Reference proteome</keyword>
<dbReference type="SUPFAM" id="SSF50249">
    <property type="entry name" value="Nucleic acid-binding proteins"/>
    <property type="match status" value="1"/>
</dbReference>
<dbReference type="Gene3D" id="2.40.50.140">
    <property type="entry name" value="Nucleic acid-binding proteins"/>
    <property type="match status" value="1"/>
</dbReference>
<feature type="domain" description="DNA replication/recombination mediator RecO N-terminal" evidence="9">
    <location>
        <begin position="10"/>
        <end position="76"/>
    </location>
</feature>
<accession>A0A6M0JZ61</accession>
<keyword evidence="5 8" id="KW-0233">DNA recombination</keyword>
<evidence type="ECO:0000256" key="4">
    <source>
        <dbReference type="ARBA" id="ARBA00022763"/>
    </source>
</evidence>
<gene>
    <name evidence="8 10" type="primary">recO</name>
    <name evidence="10" type="ORF">G3446_10860</name>
</gene>
<dbReference type="InterPro" id="IPR042242">
    <property type="entry name" value="RecO_C"/>
</dbReference>
<evidence type="ECO:0000313" key="10">
    <source>
        <dbReference type="EMBL" id="NEV62384.1"/>
    </source>
</evidence>
<comment type="caution">
    <text evidence="10">The sequence shown here is derived from an EMBL/GenBank/DDBJ whole genome shotgun (WGS) entry which is preliminary data.</text>
</comment>
<sequence length="239" mass="25996">MVRSEALFLAFVLHRRDYSDTSLLLEVFAAGEGRFPAIAKGARRKKSTASALLQPFQPLWLGATGRGEVRTLTCVEGAGPAISLQARAMLGGFYLNELLMRLLARNDPHDALFAFYQAALAALAEDPDLDTLLRQFELRLLDEIGYGMTLDRAASDGIPVQPDLSYVYDSELGVRLAGSAEPGPLLSGATLLALAAGGRLEAEQRREARALLRTALAPHLGDKPLQSRELYRRWFGADG</sequence>
<reference evidence="10 11" key="1">
    <citation type="submission" date="2020-02" db="EMBL/GenBank/DDBJ databases">
        <title>Genome sequences of Thiorhodococcus mannitoliphagus and Thiorhodococcus minor, purple sulfur photosynthetic bacteria in the gammaproteobacterial family, Chromatiaceae.</title>
        <authorList>
            <person name="Aviles F.A."/>
            <person name="Meyer T.E."/>
            <person name="Kyndt J.A."/>
        </authorList>
    </citation>
    <scope>NUCLEOTIDE SEQUENCE [LARGE SCALE GENOMIC DNA]</scope>
    <source>
        <strain evidence="10 11">DSM 11518</strain>
    </source>
</reference>
<proteinExistence type="inferred from homology"/>
<dbReference type="InterPro" id="IPR003717">
    <property type="entry name" value="RecO"/>
</dbReference>
<comment type="function">
    <text evidence="1 8">Involved in DNA repair and RecF pathway recombination.</text>
</comment>
<protein>
    <recommendedName>
        <fullName evidence="3 8">DNA repair protein RecO</fullName>
    </recommendedName>
    <alternativeName>
        <fullName evidence="7 8">Recombination protein O</fullName>
    </alternativeName>
</protein>
<evidence type="ECO:0000256" key="2">
    <source>
        <dbReference type="ARBA" id="ARBA00007452"/>
    </source>
</evidence>